<dbReference type="RefSeq" id="WP_076096502.1">
    <property type="nucleotide sequence ID" value="NZ_MTHD01000005.1"/>
</dbReference>
<dbReference type="PANTHER" id="PTHR41248:SF1">
    <property type="entry name" value="NORD PROTEIN"/>
    <property type="match status" value="1"/>
</dbReference>
<evidence type="ECO:0000259" key="1">
    <source>
        <dbReference type="PROSITE" id="PS50234"/>
    </source>
</evidence>
<dbReference type="CDD" id="cd01454">
    <property type="entry name" value="vWA_norD_type"/>
    <property type="match status" value="1"/>
</dbReference>
<dbReference type="PANTHER" id="PTHR41248">
    <property type="entry name" value="NORD PROTEIN"/>
    <property type="match status" value="1"/>
</dbReference>
<dbReference type="Proteomes" id="UP000187526">
    <property type="component" value="Unassembled WGS sequence"/>
</dbReference>
<dbReference type="SMART" id="SM00327">
    <property type="entry name" value="VWA"/>
    <property type="match status" value="1"/>
</dbReference>
<dbReference type="SUPFAM" id="SSF53300">
    <property type="entry name" value="vWA-like"/>
    <property type="match status" value="1"/>
</dbReference>
<keyword evidence="3" id="KW-1185">Reference proteome</keyword>
<dbReference type="Pfam" id="PF00092">
    <property type="entry name" value="VWA"/>
    <property type="match status" value="1"/>
</dbReference>
<evidence type="ECO:0000313" key="2">
    <source>
        <dbReference type="EMBL" id="OMG52516.1"/>
    </source>
</evidence>
<dbReference type="EMBL" id="MTHD01000005">
    <property type="protein sequence ID" value="OMG52516.1"/>
    <property type="molecule type" value="Genomic_DNA"/>
</dbReference>
<proteinExistence type="predicted"/>
<dbReference type="Gene3D" id="3.40.50.410">
    <property type="entry name" value="von Willebrand factor, type A domain"/>
    <property type="match status" value="1"/>
</dbReference>
<dbReference type="InterPro" id="IPR036465">
    <property type="entry name" value="vWFA_dom_sf"/>
</dbReference>
<organism evidence="2 3">
    <name type="scientific">Azonexus hydrophilus</name>
    <dbReference type="NCBI Taxonomy" id="418702"/>
    <lineage>
        <taxon>Bacteria</taxon>
        <taxon>Pseudomonadati</taxon>
        <taxon>Pseudomonadota</taxon>
        <taxon>Betaproteobacteria</taxon>
        <taxon>Rhodocyclales</taxon>
        <taxon>Azonexaceae</taxon>
        <taxon>Azonexus</taxon>
    </lineage>
</organism>
<comment type="caution">
    <text evidence="2">The sequence shown here is derived from an EMBL/GenBank/DDBJ whole genome shotgun (WGS) entry which is preliminary data.</text>
</comment>
<dbReference type="AlphaFoldDB" id="A0A1R1I174"/>
<accession>A0A1R1I174</accession>
<evidence type="ECO:0000313" key="3">
    <source>
        <dbReference type="Proteomes" id="UP000187526"/>
    </source>
</evidence>
<protein>
    <submittedName>
        <fullName evidence="2">Nitric oxide reductase</fullName>
    </submittedName>
</protein>
<dbReference type="OrthoDB" id="9758211at2"/>
<dbReference type="PROSITE" id="PS50234">
    <property type="entry name" value="VWFA"/>
    <property type="match status" value="1"/>
</dbReference>
<dbReference type="InterPro" id="IPR051928">
    <property type="entry name" value="NorD/CobT"/>
</dbReference>
<gene>
    <name evidence="2" type="ORF">BJN45_14595</name>
</gene>
<name>A0A1R1I174_9RHOO</name>
<sequence>MEEWVGKVWHRWITRAAGGSHPQAAVELKTMERPLGIFFRALGGDPGLRVAAATADVHGSRRRWLARVAGSGERIAQARRDSSTLRLPPQIDAFAEPALNRDLYYWLAALAACLDKLPAAGDSDDFWRNQQATQLALASWPGLASRYRRLLAAYLPTRLPLEKLPPEEVDRERAIRQALENPGSVATLPAVPTTAPPYQPVLLWLQWRDDIALATARAGDGGGGESAGGDVKDASKNAHRAERVEAPQDKNGILMFFRAESLLSVAEFLRVNRSVDDDPDQNAEDAAREMEHLSVATPDDGERIASRIRFDLDLPSAAEDDIPMGEGIALPEWDYRKERMQEDHVRLQEMASRHATPMPLPPRLARTARRLHQQFAALQPGRRWLKAQPDGSELDLDAVVRASTDRRCGLHPTEQLHLSLEKRERDLACLVLADLSLSTDTWVSSEARVIDVIRDALLLFGETLRSTGDRFAICGFSSVRRNQVRFHRLKEFAEPFNDTVRGRVLAIRPGYYTRMGAAIRRATQMLAGETASRRILIMLSDGKPNDLDIYDSRYGIEDTRAAVHEARRMGLVPFCLTIDREGGGYLPHLFGATGYAVLRSPEELPLRLPLFYAQLTR</sequence>
<feature type="domain" description="VWFA" evidence="1">
    <location>
        <begin position="434"/>
        <end position="578"/>
    </location>
</feature>
<dbReference type="STRING" id="418702.BJN45_14595"/>
<reference evidence="2 3" key="1">
    <citation type="submission" date="2016-10" db="EMBL/GenBank/DDBJ databases">
        <title>Alkaliphiles isolated from bioreactors.</title>
        <authorList>
            <person name="Salah Z."/>
            <person name="Rout S.P."/>
            <person name="Humphreys P.N."/>
        </authorList>
    </citation>
    <scope>NUCLEOTIDE SEQUENCE [LARGE SCALE GENOMIC DNA]</scope>
    <source>
        <strain evidence="2 3">ZS02</strain>
    </source>
</reference>
<dbReference type="InterPro" id="IPR002035">
    <property type="entry name" value="VWF_A"/>
</dbReference>